<evidence type="ECO:0000256" key="4">
    <source>
        <dbReference type="ARBA" id="ARBA00023134"/>
    </source>
</evidence>
<proteinExistence type="inferred from homology"/>
<name>A0A821MRH2_9BILA</name>
<dbReference type="InterPro" id="IPR027417">
    <property type="entry name" value="P-loop_NTPase"/>
</dbReference>
<feature type="non-terminal residue" evidence="6">
    <location>
        <position position="1"/>
    </location>
</feature>
<dbReference type="PANTHER" id="PTHR32341">
    <property type="entry name" value="INTERFERON-INDUCIBLE GTPASE"/>
    <property type="match status" value="1"/>
</dbReference>
<dbReference type="InterPro" id="IPR007743">
    <property type="entry name" value="Immunity-related_GTPase-like"/>
</dbReference>
<dbReference type="GO" id="GO:0005525">
    <property type="term" value="F:GTP binding"/>
    <property type="evidence" value="ECO:0007669"/>
    <property type="project" value="UniProtKB-KW"/>
</dbReference>
<dbReference type="Pfam" id="PF05049">
    <property type="entry name" value="IIGP"/>
    <property type="match status" value="1"/>
</dbReference>
<keyword evidence="7" id="KW-1185">Reference proteome</keyword>
<dbReference type="PANTHER" id="PTHR32341:SF10">
    <property type="entry name" value="INTERFERON-INDUCIBLE GTPASE 5"/>
    <property type="match status" value="1"/>
</dbReference>
<keyword evidence="4" id="KW-0342">GTP-binding</keyword>
<gene>
    <name evidence="6" type="ORF">UJA718_LOCUS39949</name>
</gene>
<protein>
    <recommendedName>
        <fullName evidence="5">IRG-type G domain-containing protein</fullName>
    </recommendedName>
</protein>
<evidence type="ECO:0000256" key="3">
    <source>
        <dbReference type="ARBA" id="ARBA00022801"/>
    </source>
</evidence>
<evidence type="ECO:0000256" key="2">
    <source>
        <dbReference type="ARBA" id="ARBA00022741"/>
    </source>
</evidence>
<dbReference type="SUPFAM" id="SSF52540">
    <property type="entry name" value="P-loop containing nucleoside triphosphate hydrolases"/>
    <property type="match status" value="1"/>
</dbReference>
<evidence type="ECO:0000313" key="6">
    <source>
        <dbReference type="EMBL" id="CAF4771830.1"/>
    </source>
</evidence>
<dbReference type="Proteomes" id="UP000663873">
    <property type="component" value="Unassembled WGS sequence"/>
</dbReference>
<dbReference type="InterPro" id="IPR030385">
    <property type="entry name" value="G_IRG_dom"/>
</dbReference>
<dbReference type="InterPro" id="IPR051515">
    <property type="entry name" value="IRG"/>
</dbReference>
<keyword evidence="2" id="KW-0547">Nucleotide-binding</keyword>
<keyword evidence="3" id="KW-0378">Hydrolase</keyword>
<comment type="similarity">
    <text evidence="1">Belongs to the TRAFAC class dynamin-like GTPase superfamily. IRG family.</text>
</comment>
<dbReference type="GO" id="GO:0016020">
    <property type="term" value="C:membrane"/>
    <property type="evidence" value="ECO:0007669"/>
    <property type="project" value="InterPro"/>
</dbReference>
<organism evidence="6 7">
    <name type="scientific">Rotaria socialis</name>
    <dbReference type="NCBI Taxonomy" id="392032"/>
    <lineage>
        <taxon>Eukaryota</taxon>
        <taxon>Metazoa</taxon>
        <taxon>Spiralia</taxon>
        <taxon>Gnathifera</taxon>
        <taxon>Rotifera</taxon>
        <taxon>Eurotatoria</taxon>
        <taxon>Bdelloidea</taxon>
        <taxon>Philodinida</taxon>
        <taxon>Philodinidae</taxon>
        <taxon>Rotaria</taxon>
    </lineage>
</organism>
<dbReference type="Gene3D" id="3.40.50.300">
    <property type="entry name" value="P-loop containing nucleotide triphosphate hydrolases"/>
    <property type="match status" value="1"/>
</dbReference>
<reference evidence="6" key="1">
    <citation type="submission" date="2021-02" db="EMBL/GenBank/DDBJ databases">
        <authorList>
            <person name="Nowell W R."/>
        </authorList>
    </citation>
    <scope>NUCLEOTIDE SEQUENCE</scope>
</reference>
<sequence>MKVIDRESSGKSYRLAGQFARKSSLINTLRGLKPGSDDAAKVCEVECTQEITEYPDPTHPNLIYYDLPGVGTPKFSRSEYFNMIKNQTKHN</sequence>
<dbReference type="EMBL" id="CAJOBP010043207">
    <property type="protein sequence ID" value="CAF4771830.1"/>
    <property type="molecule type" value="Genomic_DNA"/>
</dbReference>
<comment type="caution">
    <text evidence="6">The sequence shown here is derived from an EMBL/GenBank/DDBJ whole genome shotgun (WGS) entry which is preliminary data.</text>
</comment>
<evidence type="ECO:0000313" key="7">
    <source>
        <dbReference type="Proteomes" id="UP000663873"/>
    </source>
</evidence>
<dbReference type="PROSITE" id="PS51716">
    <property type="entry name" value="G_IRG"/>
    <property type="match status" value="1"/>
</dbReference>
<accession>A0A821MRH2</accession>
<evidence type="ECO:0000256" key="1">
    <source>
        <dbReference type="ARBA" id="ARBA00005429"/>
    </source>
</evidence>
<evidence type="ECO:0000259" key="5">
    <source>
        <dbReference type="PROSITE" id="PS51716"/>
    </source>
</evidence>
<dbReference type="GO" id="GO:0016787">
    <property type="term" value="F:hydrolase activity"/>
    <property type="evidence" value="ECO:0007669"/>
    <property type="project" value="UniProtKB-KW"/>
</dbReference>
<dbReference type="AlphaFoldDB" id="A0A821MRH2"/>
<feature type="domain" description="IRG-type G" evidence="5">
    <location>
        <begin position="8"/>
        <end position="91"/>
    </location>
</feature>